<protein>
    <recommendedName>
        <fullName evidence="2">Arpin</fullName>
    </recommendedName>
</protein>
<comment type="caution">
    <text evidence="4">The sequence shown here is derived from an EMBL/GenBank/DDBJ whole genome shotgun (WGS) entry which is preliminary data.</text>
</comment>
<feature type="region of interest" description="Disordered" evidence="3">
    <location>
        <begin position="200"/>
        <end position="230"/>
    </location>
</feature>
<evidence type="ECO:0000256" key="2">
    <source>
        <dbReference type="ARBA" id="ARBA00019314"/>
    </source>
</evidence>
<organism evidence="4 5">
    <name type="scientific">Holothuria leucospilota</name>
    <name type="common">Black long sea cucumber</name>
    <name type="synonym">Mertensiothuria leucospilota</name>
    <dbReference type="NCBI Taxonomy" id="206669"/>
    <lineage>
        <taxon>Eukaryota</taxon>
        <taxon>Metazoa</taxon>
        <taxon>Echinodermata</taxon>
        <taxon>Eleutherozoa</taxon>
        <taxon>Echinozoa</taxon>
        <taxon>Holothuroidea</taxon>
        <taxon>Aspidochirotacea</taxon>
        <taxon>Aspidochirotida</taxon>
        <taxon>Holothuriidae</taxon>
        <taxon>Holothuria</taxon>
    </lineage>
</organism>
<dbReference type="GO" id="GO:0051126">
    <property type="term" value="P:negative regulation of actin nucleation"/>
    <property type="evidence" value="ECO:0007669"/>
    <property type="project" value="InterPro"/>
</dbReference>
<dbReference type="EMBL" id="JAIZAY010000003">
    <property type="protein sequence ID" value="KAJ8044613.1"/>
    <property type="molecule type" value="Genomic_DNA"/>
</dbReference>
<dbReference type="PANTHER" id="PTHR31199:SF1">
    <property type="entry name" value="ARPIN"/>
    <property type="match status" value="1"/>
</dbReference>
<dbReference type="Pfam" id="PF10574">
    <property type="entry name" value="UPF0552"/>
    <property type="match status" value="1"/>
</dbReference>
<reference evidence="4" key="1">
    <citation type="submission" date="2021-10" db="EMBL/GenBank/DDBJ databases">
        <title>Tropical sea cucumber genome reveals ecological adaptation and Cuvierian tubules defense mechanism.</title>
        <authorList>
            <person name="Chen T."/>
        </authorList>
    </citation>
    <scope>NUCLEOTIDE SEQUENCE</scope>
    <source>
        <strain evidence="4">Nanhai2018</strain>
        <tissue evidence="4">Muscle</tissue>
    </source>
</reference>
<dbReference type="OrthoDB" id="5953051at2759"/>
<comment type="similarity">
    <text evidence="1">Belongs to the Arpin family.</text>
</comment>
<keyword evidence="5" id="KW-1185">Reference proteome</keyword>
<sequence>MSRIYDNKPLNSIPVENHSLSASWESITKSSGNGIVLEAIIDKRSRHVITDAANKKYRYVVFHVRPKFILKRKFNAQGDEVEPNFDLTQKVNTGYLHSSYKTEAKGTSDKISQAEAGRLVSKPSLNTWTQKYCTFGALSFWIEEKELDPLEVEDGDKVRIKTKGDGPFIYSISKIEAETKTISNAAGVETQVGESWTDKIMGMKGQDQLPQPEESAKTEGDGAEDDEWDD</sequence>
<evidence type="ECO:0000256" key="1">
    <source>
        <dbReference type="ARBA" id="ARBA00008453"/>
    </source>
</evidence>
<dbReference type="InterPro" id="IPR018889">
    <property type="entry name" value="Arpin"/>
</dbReference>
<proteinExistence type="inferred from homology"/>
<accession>A0A9Q1CFU3</accession>
<feature type="compositionally biased region" description="Acidic residues" evidence="3">
    <location>
        <begin position="221"/>
        <end position="230"/>
    </location>
</feature>
<gene>
    <name evidence="4" type="ORF">HOLleu_07400</name>
</gene>
<evidence type="ECO:0000313" key="4">
    <source>
        <dbReference type="EMBL" id="KAJ8044613.1"/>
    </source>
</evidence>
<dbReference type="AlphaFoldDB" id="A0A9Q1CFU3"/>
<dbReference type="PANTHER" id="PTHR31199">
    <property type="entry name" value="ARPIN"/>
    <property type="match status" value="1"/>
</dbReference>
<name>A0A9Q1CFU3_HOLLE</name>
<evidence type="ECO:0000256" key="3">
    <source>
        <dbReference type="SAM" id="MobiDB-lite"/>
    </source>
</evidence>
<dbReference type="Proteomes" id="UP001152320">
    <property type="component" value="Chromosome 3"/>
</dbReference>
<evidence type="ECO:0000313" key="5">
    <source>
        <dbReference type="Proteomes" id="UP001152320"/>
    </source>
</evidence>